<dbReference type="Gene3D" id="3.40.50.2300">
    <property type="match status" value="1"/>
</dbReference>
<dbReference type="PRINTS" id="PR01590">
    <property type="entry name" value="HTHFIS"/>
</dbReference>
<dbReference type="SUPFAM" id="SSF46689">
    <property type="entry name" value="Homeodomain-like"/>
    <property type="match status" value="1"/>
</dbReference>
<evidence type="ECO:0000256" key="1">
    <source>
        <dbReference type="ARBA" id="ARBA00022553"/>
    </source>
</evidence>
<dbReference type="InterPro" id="IPR027417">
    <property type="entry name" value="P-loop_NTPase"/>
</dbReference>
<dbReference type="SUPFAM" id="SSF52172">
    <property type="entry name" value="CheY-like"/>
    <property type="match status" value="1"/>
</dbReference>
<accession>A0A7C4ETG4</accession>
<dbReference type="InterPro" id="IPR001789">
    <property type="entry name" value="Sig_transdc_resp-reg_receiver"/>
</dbReference>
<dbReference type="GO" id="GO:0043565">
    <property type="term" value="F:sequence-specific DNA binding"/>
    <property type="evidence" value="ECO:0007669"/>
    <property type="project" value="InterPro"/>
</dbReference>
<name>A0A7C4ETG4_9BACT</name>
<evidence type="ECO:0000256" key="4">
    <source>
        <dbReference type="ARBA" id="ARBA00023012"/>
    </source>
</evidence>
<feature type="domain" description="Sigma-54 factor interaction" evidence="9">
    <location>
        <begin position="143"/>
        <end position="372"/>
    </location>
</feature>
<dbReference type="AlphaFoldDB" id="A0A7C4ETG4"/>
<dbReference type="PROSITE" id="PS00675">
    <property type="entry name" value="SIGMA54_INTERACT_1"/>
    <property type="match status" value="1"/>
</dbReference>
<keyword evidence="6" id="KW-0238">DNA-binding</keyword>
<feature type="domain" description="Response regulatory" evidence="10">
    <location>
        <begin position="4"/>
        <end position="118"/>
    </location>
</feature>
<reference evidence="11" key="1">
    <citation type="journal article" date="2020" name="mSystems">
        <title>Genome- and Community-Level Interaction Insights into Carbon Utilization and Element Cycling Functions of Hydrothermarchaeota in Hydrothermal Sediment.</title>
        <authorList>
            <person name="Zhou Z."/>
            <person name="Liu Y."/>
            <person name="Xu W."/>
            <person name="Pan J."/>
            <person name="Luo Z.H."/>
            <person name="Li M."/>
        </authorList>
    </citation>
    <scope>NUCLEOTIDE SEQUENCE [LARGE SCALE GENOMIC DNA]</scope>
    <source>
        <strain evidence="11">SpSt-769</strain>
    </source>
</reference>
<dbReference type="EMBL" id="DTGT01000056">
    <property type="protein sequence ID" value="HGH59994.1"/>
    <property type="molecule type" value="Genomic_DNA"/>
</dbReference>
<evidence type="ECO:0000256" key="3">
    <source>
        <dbReference type="ARBA" id="ARBA00022840"/>
    </source>
</evidence>
<dbReference type="GO" id="GO:0005524">
    <property type="term" value="F:ATP binding"/>
    <property type="evidence" value="ECO:0007669"/>
    <property type="project" value="UniProtKB-KW"/>
</dbReference>
<keyword evidence="2" id="KW-0547">Nucleotide-binding</keyword>
<sequence>MAERLLVVDDEPSMREFLEIMLTQEGYEVASAASGEQAIELFKSVEPALVLTDVKMPGMSGLDLIKRIRQLNSTTPVIVITAFASAEDALRAVREGAYDYISKPFQLDDLRIVIRNALEVYRLRKENLELRRSVEDRFRLGEIIGKSQQMQEIFNLISKIGPSNAGVLITGESGTGKELIAKAIHAHSPRRDKPFVTVNCAAIPENLLESELFGHVKGSFTGAVSGKAGLVEMAHTGTLFLDEIGEVPLSLQAKLLRFLQEKEFRRVGDTDAKKVDVRIIAATNKNLEEEVQKGFFREDLYYRLNVIRINLPPLRERPEDIPLLAEYFLKKFCAAQNKRIQKVSSLALRVLCNYHYPGNIRELENIIERCVTLEESDQLTAENIPRKLFEGESDAAGFAEPELGPEGIDLEEALESFERRLITRALEIAGNSRTKAAGLLGISLRSLRYRLMKLGLEADDLAGAEGQP</sequence>
<dbReference type="PROSITE" id="PS50045">
    <property type="entry name" value="SIGMA54_INTERACT_4"/>
    <property type="match status" value="1"/>
</dbReference>
<dbReference type="SMART" id="SM00448">
    <property type="entry name" value="REC"/>
    <property type="match status" value="1"/>
</dbReference>
<evidence type="ECO:0000256" key="6">
    <source>
        <dbReference type="ARBA" id="ARBA00023125"/>
    </source>
</evidence>
<dbReference type="PROSITE" id="PS00676">
    <property type="entry name" value="SIGMA54_INTERACT_2"/>
    <property type="match status" value="1"/>
</dbReference>
<dbReference type="FunFam" id="3.40.50.2300:FF:000018">
    <property type="entry name" value="DNA-binding transcriptional regulator NtrC"/>
    <property type="match status" value="1"/>
</dbReference>
<dbReference type="InterPro" id="IPR058031">
    <property type="entry name" value="AAA_lid_NorR"/>
</dbReference>
<dbReference type="InterPro" id="IPR002197">
    <property type="entry name" value="HTH_Fis"/>
</dbReference>
<organism evidence="11">
    <name type="scientific">Desulfomonile tiedjei</name>
    <dbReference type="NCBI Taxonomy" id="2358"/>
    <lineage>
        <taxon>Bacteria</taxon>
        <taxon>Pseudomonadati</taxon>
        <taxon>Thermodesulfobacteriota</taxon>
        <taxon>Desulfomonilia</taxon>
        <taxon>Desulfomonilales</taxon>
        <taxon>Desulfomonilaceae</taxon>
        <taxon>Desulfomonile</taxon>
    </lineage>
</organism>
<keyword evidence="5" id="KW-0805">Transcription regulation</keyword>
<dbReference type="SMART" id="SM00382">
    <property type="entry name" value="AAA"/>
    <property type="match status" value="1"/>
</dbReference>
<dbReference type="GO" id="GO:0006355">
    <property type="term" value="P:regulation of DNA-templated transcription"/>
    <property type="evidence" value="ECO:0007669"/>
    <property type="project" value="InterPro"/>
</dbReference>
<dbReference type="Pfam" id="PF00158">
    <property type="entry name" value="Sigma54_activat"/>
    <property type="match status" value="1"/>
</dbReference>
<dbReference type="Pfam" id="PF00072">
    <property type="entry name" value="Response_reg"/>
    <property type="match status" value="1"/>
</dbReference>
<dbReference type="Gene3D" id="3.40.50.300">
    <property type="entry name" value="P-loop containing nucleotide triphosphate hydrolases"/>
    <property type="match status" value="1"/>
</dbReference>
<dbReference type="InterPro" id="IPR025943">
    <property type="entry name" value="Sigma_54_int_dom_ATP-bd_2"/>
</dbReference>
<evidence type="ECO:0000256" key="8">
    <source>
        <dbReference type="PROSITE-ProRule" id="PRU00169"/>
    </source>
</evidence>
<dbReference type="Gene3D" id="1.10.10.60">
    <property type="entry name" value="Homeodomain-like"/>
    <property type="match status" value="1"/>
</dbReference>
<dbReference type="PANTHER" id="PTHR32071">
    <property type="entry name" value="TRANSCRIPTIONAL REGULATORY PROTEIN"/>
    <property type="match status" value="1"/>
</dbReference>
<dbReference type="Gene3D" id="1.10.8.60">
    <property type="match status" value="1"/>
</dbReference>
<dbReference type="InterPro" id="IPR011006">
    <property type="entry name" value="CheY-like_superfamily"/>
</dbReference>
<dbReference type="FunFam" id="3.40.50.300:FF:000006">
    <property type="entry name" value="DNA-binding transcriptional regulator NtrC"/>
    <property type="match status" value="1"/>
</dbReference>
<dbReference type="InterPro" id="IPR009057">
    <property type="entry name" value="Homeodomain-like_sf"/>
</dbReference>
<feature type="modified residue" description="4-aspartylphosphate" evidence="8">
    <location>
        <position position="53"/>
    </location>
</feature>
<evidence type="ECO:0000256" key="7">
    <source>
        <dbReference type="ARBA" id="ARBA00023163"/>
    </source>
</evidence>
<dbReference type="SUPFAM" id="SSF52540">
    <property type="entry name" value="P-loop containing nucleoside triphosphate hydrolases"/>
    <property type="match status" value="1"/>
</dbReference>
<evidence type="ECO:0000259" key="10">
    <source>
        <dbReference type="PROSITE" id="PS50110"/>
    </source>
</evidence>
<dbReference type="PROSITE" id="PS00688">
    <property type="entry name" value="SIGMA54_INTERACT_3"/>
    <property type="match status" value="1"/>
</dbReference>
<dbReference type="CDD" id="cd00009">
    <property type="entry name" value="AAA"/>
    <property type="match status" value="1"/>
</dbReference>
<keyword evidence="3" id="KW-0067">ATP-binding</keyword>
<dbReference type="GO" id="GO:0000160">
    <property type="term" value="P:phosphorelay signal transduction system"/>
    <property type="evidence" value="ECO:0007669"/>
    <property type="project" value="UniProtKB-KW"/>
</dbReference>
<keyword evidence="7" id="KW-0804">Transcription</keyword>
<dbReference type="InterPro" id="IPR025662">
    <property type="entry name" value="Sigma_54_int_dom_ATP-bd_1"/>
</dbReference>
<proteinExistence type="predicted"/>
<evidence type="ECO:0000313" key="11">
    <source>
        <dbReference type="EMBL" id="HGH59994.1"/>
    </source>
</evidence>
<keyword evidence="1 8" id="KW-0597">Phosphoprotein</keyword>
<dbReference type="InterPro" id="IPR003593">
    <property type="entry name" value="AAA+_ATPase"/>
</dbReference>
<protein>
    <submittedName>
        <fullName evidence="11">Sigma-54-dependent Fis family transcriptional regulator</fullName>
    </submittedName>
</protein>
<dbReference type="Pfam" id="PF25601">
    <property type="entry name" value="AAA_lid_14"/>
    <property type="match status" value="1"/>
</dbReference>
<evidence type="ECO:0000256" key="2">
    <source>
        <dbReference type="ARBA" id="ARBA00022741"/>
    </source>
</evidence>
<dbReference type="PROSITE" id="PS50110">
    <property type="entry name" value="RESPONSE_REGULATORY"/>
    <property type="match status" value="1"/>
</dbReference>
<gene>
    <name evidence="11" type="ORF">ENV54_01700</name>
</gene>
<evidence type="ECO:0000256" key="5">
    <source>
        <dbReference type="ARBA" id="ARBA00023015"/>
    </source>
</evidence>
<keyword evidence="4" id="KW-0902">Two-component regulatory system</keyword>
<dbReference type="PANTHER" id="PTHR32071:SF113">
    <property type="entry name" value="ALGINATE BIOSYNTHESIS TRANSCRIPTIONAL REGULATORY PROTEIN ALGB"/>
    <property type="match status" value="1"/>
</dbReference>
<dbReference type="InterPro" id="IPR002078">
    <property type="entry name" value="Sigma_54_int"/>
</dbReference>
<comment type="caution">
    <text evidence="11">The sequence shown here is derived from an EMBL/GenBank/DDBJ whole genome shotgun (WGS) entry which is preliminary data.</text>
</comment>
<dbReference type="InterPro" id="IPR025944">
    <property type="entry name" value="Sigma_54_int_dom_CS"/>
</dbReference>
<dbReference type="Pfam" id="PF02954">
    <property type="entry name" value="HTH_8"/>
    <property type="match status" value="1"/>
</dbReference>
<evidence type="ECO:0000259" key="9">
    <source>
        <dbReference type="PROSITE" id="PS50045"/>
    </source>
</evidence>